<dbReference type="EMBL" id="HBUE01058390">
    <property type="protein sequence ID" value="CAG6467400.1"/>
    <property type="molecule type" value="Transcribed_RNA"/>
</dbReference>
<feature type="domain" description="CHK kinase-like" evidence="1">
    <location>
        <begin position="141"/>
        <end position="337"/>
    </location>
</feature>
<dbReference type="SMART" id="SM00587">
    <property type="entry name" value="CHK"/>
    <property type="match status" value="1"/>
</dbReference>
<dbReference type="InterPro" id="IPR011009">
    <property type="entry name" value="Kinase-like_dom_sf"/>
</dbReference>
<protein>
    <submittedName>
        <fullName evidence="2">(northern house mosquito) hypothetical protein</fullName>
    </submittedName>
</protein>
<proteinExistence type="predicted"/>
<name>A0A8D8FE32_CULPI</name>
<evidence type="ECO:0000313" key="2">
    <source>
        <dbReference type="EMBL" id="CAG6467400.1"/>
    </source>
</evidence>
<dbReference type="SUPFAM" id="SSF56112">
    <property type="entry name" value="Protein kinase-like (PK-like)"/>
    <property type="match status" value="1"/>
</dbReference>
<dbReference type="PANTHER" id="PTHR11012">
    <property type="entry name" value="PROTEIN KINASE-LIKE DOMAIN-CONTAINING"/>
    <property type="match status" value="1"/>
</dbReference>
<organism evidence="2">
    <name type="scientific">Culex pipiens</name>
    <name type="common">House mosquito</name>
    <dbReference type="NCBI Taxonomy" id="7175"/>
    <lineage>
        <taxon>Eukaryota</taxon>
        <taxon>Metazoa</taxon>
        <taxon>Ecdysozoa</taxon>
        <taxon>Arthropoda</taxon>
        <taxon>Hexapoda</taxon>
        <taxon>Insecta</taxon>
        <taxon>Pterygota</taxon>
        <taxon>Neoptera</taxon>
        <taxon>Endopterygota</taxon>
        <taxon>Diptera</taxon>
        <taxon>Nematocera</taxon>
        <taxon>Culicoidea</taxon>
        <taxon>Culicidae</taxon>
        <taxon>Culicinae</taxon>
        <taxon>Culicini</taxon>
        <taxon>Culex</taxon>
        <taxon>Culex</taxon>
    </lineage>
</organism>
<dbReference type="Gene3D" id="3.90.1200.10">
    <property type="match status" value="1"/>
</dbReference>
<dbReference type="InterPro" id="IPR004119">
    <property type="entry name" value="EcKL"/>
</dbReference>
<dbReference type="PANTHER" id="PTHR11012:SF57">
    <property type="entry name" value="LD10016P"/>
    <property type="match status" value="1"/>
</dbReference>
<evidence type="ECO:0000259" key="1">
    <source>
        <dbReference type="SMART" id="SM00587"/>
    </source>
</evidence>
<dbReference type="InterPro" id="IPR015897">
    <property type="entry name" value="CHK_kinase-like"/>
</dbReference>
<sequence>MSSTTMQLDVVSPKFNEAVLNGIIKDYGGNKCTSWRFADGQFGKGDSYLSEVFRIEVEDETSRQAEGDTALKVNLVVKCIPKNVARRKTFRSADFFRNEINFYNVVMSEFYKFQKEKQPKNPFNDISKCVAAFSDGVNDFVALDDLKQFGYGSASRQDGVALAECILCMQNIGRFHAMSLAMKDQRPETFHFLVKNIEEIYYASEYKSWYSNFQKIQVGIAKDAVGQVYGGTELEAKVHKFFDCDLYEKMCYLTHTRNQNSVINHGDCWMPNFLFRYDGNGTPTSAKMIDFQLARYSSPALDISFFIYSCTTQELREAHYEELLKAYHQSLSDMLTDLGSDPEELFPFADLQKELHEFARFGCGMGIESIPFSLLDESEVSDLDQIQGEEAVPIDQVWLLKNIKTQEGRRRLADMFKHADSCGYLD</sequence>
<reference evidence="2" key="1">
    <citation type="submission" date="2021-05" db="EMBL/GenBank/DDBJ databases">
        <authorList>
            <person name="Alioto T."/>
            <person name="Alioto T."/>
            <person name="Gomez Garrido J."/>
        </authorList>
    </citation>
    <scope>NUCLEOTIDE SEQUENCE</scope>
</reference>
<dbReference type="Pfam" id="PF02958">
    <property type="entry name" value="EcKL"/>
    <property type="match status" value="1"/>
</dbReference>
<dbReference type="AlphaFoldDB" id="A0A8D8FE32"/>
<accession>A0A8D8FE32</accession>